<feature type="compositionally biased region" description="Basic and acidic residues" evidence="1">
    <location>
        <begin position="308"/>
        <end position="329"/>
    </location>
</feature>
<geneLocation type="plasmid" evidence="2 3">
    <name>pSR61</name>
</geneLocation>
<accession>D5H4E4</accession>
<feature type="region of interest" description="Disordered" evidence="1">
    <location>
        <begin position="1"/>
        <end position="83"/>
    </location>
</feature>
<evidence type="ECO:0000313" key="2">
    <source>
        <dbReference type="EMBL" id="CBH22784.1"/>
    </source>
</evidence>
<feature type="region of interest" description="Disordered" evidence="1">
    <location>
        <begin position="471"/>
        <end position="549"/>
    </location>
</feature>
<dbReference type="EMBL" id="FP565812">
    <property type="protein sequence ID" value="CBH22784.1"/>
    <property type="molecule type" value="Genomic_DNA"/>
</dbReference>
<proteinExistence type="predicted"/>
<dbReference type="KEGG" id="srm:SRM_p61028"/>
<feature type="compositionally biased region" description="Basic and acidic residues" evidence="1">
    <location>
        <begin position="489"/>
        <end position="503"/>
    </location>
</feature>
<dbReference type="AlphaFoldDB" id="D5H4E4"/>
<feature type="compositionally biased region" description="Basic and acidic residues" evidence="1">
    <location>
        <begin position="43"/>
        <end position="63"/>
    </location>
</feature>
<gene>
    <name evidence="2" type="ORF">SRM_p61028</name>
</gene>
<feature type="compositionally biased region" description="Polar residues" evidence="1">
    <location>
        <begin position="30"/>
        <end position="41"/>
    </location>
</feature>
<organism evidence="2 3">
    <name type="scientific">Salinibacter ruber (strain M8)</name>
    <dbReference type="NCBI Taxonomy" id="761659"/>
    <lineage>
        <taxon>Bacteria</taxon>
        <taxon>Pseudomonadati</taxon>
        <taxon>Rhodothermota</taxon>
        <taxon>Rhodothermia</taxon>
        <taxon>Rhodothermales</taxon>
        <taxon>Salinibacteraceae</taxon>
        <taxon>Salinibacter</taxon>
    </lineage>
</organism>
<dbReference type="InterPro" id="IPR036388">
    <property type="entry name" value="WH-like_DNA-bd_sf"/>
</dbReference>
<name>D5H4E4_SALRM</name>
<dbReference type="HOGENOM" id="CLU_495973_0_0_10"/>
<keyword evidence="2" id="KW-0614">Plasmid</keyword>
<evidence type="ECO:0000256" key="1">
    <source>
        <dbReference type="SAM" id="MobiDB-lite"/>
    </source>
</evidence>
<protein>
    <submittedName>
        <fullName evidence="2">Uncharacterized protein</fullName>
    </submittedName>
</protein>
<feature type="compositionally biased region" description="Low complexity" evidence="1">
    <location>
        <begin position="69"/>
        <end position="78"/>
    </location>
</feature>
<dbReference type="Proteomes" id="UP000000933">
    <property type="component" value="Plasmid pSR61"/>
</dbReference>
<feature type="compositionally biased region" description="Basic and acidic residues" evidence="1">
    <location>
        <begin position="340"/>
        <end position="356"/>
    </location>
</feature>
<evidence type="ECO:0000313" key="3">
    <source>
        <dbReference type="Proteomes" id="UP000000933"/>
    </source>
</evidence>
<feature type="compositionally biased region" description="Low complexity" evidence="1">
    <location>
        <begin position="293"/>
        <end position="307"/>
    </location>
</feature>
<reference evidence="3" key="2">
    <citation type="submission" date="2010-04" db="EMBL/GenBank/DDBJ databases">
        <title>Genome sequence of Salinibacter ruber M8.</title>
        <authorList>
            <consortium name="Genoscope"/>
        </authorList>
    </citation>
    <scope>NUCLEOTIDE SEQUENCE [LARGE SCALE GENOMIC DNA]</scope>
    <source>
        <strain evidence="3">M8</strain>
        <plasmid evidence="3">pSR61</plasmid>
    </source>
</reference>
<feature type="region of interest" description="Disordered" evidence="1">
    <location>
        <begin position="290"/>
        <end position="404"/>
    </location>
</feature>
<reference evidence="2 3" key="1">
    <citation type="journal article" date="2010" name="ISME J.">
        <title>Fine-scale evolution: genomic, phenotypic and ecological differentiation in two coexisting Salinibacter ruber strains.</title>
        <authorList>
            <person name="Pena A."/>
            <person name="Teeling H."/>
            <person name="Huerta-Cepas J."/>
            <person name="Santos F."/>
            <person name="Yarza P."/>
            <person name="Brito-Echeverria J."/>
            <person name="Lucio M."/>
            <person name="Schmitt-Kopplin P."/>
            <person name="Meseguer I."/>
            <person name="Schenowitz C."/>
            <person name="Dossat C."/>
            <person name="Barbe V."/>
            <person name="Dopazo J."/>
            <person name="Rossello-Mora R."/>
            <person name="Schuler M."/>
            <person name="Glockner F.O."/>
            <person name="Amann R."/>
            <person name="Gabaldon T."/>
            <person name="Anton J."/>
        </authorList>
    </citation>
    <scope>NUCLEOTIDE SEQUENCE [LARGE SCALE GENOMIC DNA]</scope>
    <source>
        <strain evidence="2 3">M8</strain>
        <plasmid evidence="3">pSR61</plasmid>
    </source>
</reference>
<sequence length="549" mass="59646">MPRLLKSARAKPGSNSPAEAPRKAAPPSPQFTESQQSSPLSSPDRKGRSSERADRLPSEKLPSEELSPEELSPGELSLDATEPFPPGLFRMPVPNAVFGRMPEMSDSALRCLLGLIHLSFRFDPAEGEWTSAEGWLSRSDVEAASGLSDQGTRNGLSELESIGWARADRSGQGYRYQLALGVPTARFTQVPTALLDKLSTFDTGAGLRVVLAVLRGTWGWTSKEMDPQSGTLQAVHDRWTELPSRALAKMTGRSKTAVTRAAKALQGTWIGRVRPGNGACKYRFLPEAVGDASGRSSSSSSTGSSSENSRDSDSFCRGDANDLTPDRQNYDPPSSYKKSSSKDKHSQASEKNRPEQRLGATSGKCSAVPAEQSRGNRPTPAGRDHPERQTSGESSPPANYTDLPPEKQELAQKLSNVGVWAGRIAEVLSRFSCSRIRANFQLYRRRAAEQTIRKPGAWLHEAITEGYALQPSGEDGPGGPSKESFLPSLEHKETVSRAEKEEYTAQGIPKDRFHRCLSGPSGGDGPRYMYFDPEIGEPADRRQTGQKST</sequence>
<dbReference type="Gene3D" id="1.10.10.10">
    <property type="entry name" value="Winged helix-like DNA-binding domain superfamily/Winged helix DNA-binding domain"/>
    <property type="match status" value="1"/>
</dbReference>